<proteinExistence type="predicted"/>
<evidence type="ECO:0000256" key="1">
    <source>
        <dbReference type="SAM" id="MobiDB-lite"/>
    </source>
</evidence>
<dbReference type="EMBL" id="CAKOFQ010006744">
    <property type="protein sequence ID" value="CAH1967359.1"/>
    <property type="molecule type" value="Genomic_DNA"/>
</dbReference>
<keyword evidence="3" id="KW-1185">Reference proteome</keyword>
<protein>
    <submittedName>
        <fullName evidence="2">Uncharacterized protein</fullName>
    </submittedName>
</protein>
<dbReference type="Proteomes" id="UP001152888">
    <property type="component" value="Unassembled WGS sequence"/>
</dbReference>
<feature type="compositionally biased region" description="Acidic residues" evidence="1">
    <location>
        <begin position="77"/>
        <end position="101"/>
    </location>
</feature>
<accession>A0A9P0P566</accession>
<comment type="caution">
    <text evidence="2">The sequence shown here is derived from an EMBL/GenBank/DDBJ whole genome shotgun (WGS) entry which is preliminary data.</text>
</comment>
<organism evidence="2 3">
    <name type="scientific">Acanthoscelides obtectus</name>
    <name type="common">Bean weevil</name>
    <name type="synonym">Bruchus obtectus</name>
    <dbReference type="NCBI Taxonomy" id="200917"/>
    <lineage>
        <taxon>Eukaryota</taxon>
        <taxon>Metazoa</taxon>
        <taxon>Ecdysozoa</taxon>
        <taxon>Arthropoda</taxon>
        <taxon>Hexapoda</taxon>
        <taxon>Insecta</taxon>
        <taxon>Pterygota</taxon>
        <taxon>Neoptera</taxon>
        <taxon>Endopterygota</taxon>
        <taxon>Coleoptera</taxon>
        <taxon>Polyphaga</taxon>
        <taxon>Cucujiformia</taxon>
        <taxon>Chrysomeloidea</taxon>
        <taxon>Chrysomelidae</taxon>
        <taxon>Bruchinae</taxon>
        <taxon>Bruchini</taxon>
        <taxon>Acanthoscelides</taxon>
    </lineage>
</organism>
<dbReference type="AlphaFoldDB" id="A0A9P0P566"/>
<sequence>MFIKHNLNGEFIEVNVGKRGSRLGDQRILNNLRPKYDVRVALNVKKIQDLKKLLKYIPPVSQQFFVDIVGDAIAAESENEQTEGEEGVENLDGDEEAADIE</sequence>
<gene>
    <name evidence="2" type="ORF">ACAOBT_LOCUS7360</name>
</gene>
<evidence type="ECO:0000313" key="3">
    <source>
        <dbReference type="Proteomes" id="UP001152888"/>
    </source>
</evidence>
<name>A0A9P0P566_ACAOB</name>
<reference evidence="2" key="1">
    <citation type="submission" date="2022-03" db="EMBL/GenBank/DDBJ databases">
        <authorList>
            <person name="Sayadi A."/>
        </authorList>
    </citation>
    <scope>NUCLEOTIDE SEQUENCE</scope>
</reference>
<evidence type="ECO:0000313" key="2">
    <source>
        <dbReference type="EMBL" id="CAH1967359.1"/>
    </source>
</evidence>
<dbReference type="OrthoDB" id="6761238at2759"/>
<feature type="region of interest" description="Disordered" evidence="1">
    <location>
        <begin position="76"/>
        <end position="101"/>
    </location>
</feature>